<dbReference type="GO" id="GO:0046523">
    <property type="term" value="F:S-methyl-5-thioribose-1-phosphate isomerase activity"/>
    <property type="evidence" value="ECO:0007669"/>
    <property type="project" value="UniProtKB-EC"/>
</dbReference>
<dbReference type="NCBIfam" id="TIGR00524">
    <property type="entry name" value="eIF-2B_rel"/>
    <property type="match status" value="1"/>
</dbReference>
<dbReference type="Pfam" id="PF01008">
    <property type="entry name" value="IF-2B"/>
    <property type="match status" value="1"/>
</dbReference>
<gene>
    <name evidence="2" type="ORF">ASZ90_008504</name>
</gene>
<dbReference type="PANTHER" id="PTHR43475:SF1">
    <property type="entry name" value="METHYLTHIORIBOSE-1-PHOSPHATE ISOMERASE"/>
    <property type="match status" value="1"/>
</dbReference>
<comment type="caution">
    <text evidence="2">The sequence shown here is derived from an EMBL/GenBank/DDBJ whole genome shotgun (WGS) entry which is preliminary data.</text>
</comment>
<organism evidence="2">
    <name type="scientific">hydrocarbon metagenome</name>
    <dbReference type="NCBI Taxonomy" id="938273"/>
    <lineage>
        <taxon>unclassified sequences</taxon>
        <taxon>metagenomes</taxon>
        <taxon>ecological metagenomes</taxon>
    </lineage>
</organism>
<dbReference type="InterPro" id="IPR037171">
    <property type="entry name" value="NagB/RpiA_transferase-like"/>
</dbReference>
<name>A0A0W8FLE5_9ZZZZ</name>
<dbReference type="InterPro" id="IPR027363">
    <property type="entry name" value="M1Pi_N"/>
</dbReference>
<evidence type="ECO:0000313" key="2">
    <source>
        <dbReference type="EMBL" id="KUG21738.1"/>
    </source>
</evidence>
<dbReference type="PANTHER" id="PTHR43475">
    <property type="entry name" value="METHYLTHIORIBOSE-1-PHOSPHATE ISOMERASE"/>
    <property type="match status" value="1"/>
</dbReference>
<dbReference type="InterPro" id="IPR011559">
    <property type="entry name" value="Initiation_fac_2B_a/b/d"/>
</dbReference>
<evidence type="ECO:0000256" key="1">
    <source>
        <dbReference type="ARBA" id="ARBA00023235"/>
    </source>
</evidence>
<dbReference type="SUPFAM" id="SSF100950">
    <property type="entry name" value="NagB/RpiA/CoA transferase-like"/>
    <property type="match status" value="1"/>
</dbReference>
<dbReference type="Gene3D" id="3.40.50.10470">
    <property type="entry name" value="Translation initiation factor eif-2b, domain 2"/>
    <property type="match status" value="1"/>
</dbReference>
<proteinExistence type="inferred from homology"/>
<reference evidence="2" key="1">
    <citation type="journal article" date="2015" name="Proc. Natl. Acad. Sci. U.S.A.">
        <title>Networks of energetic and metabolic interactions define dynamics in microbial communities.</title>
        <authorList>
            <person name="Embree M."/>
            <person name="Liu J.K."/>
            <person name="Al-Bassam M.M."/>
            <person name="Zengler K."/>
        </authorList>
    </citation>
    <scope>NUCLEOTIDE SEQUENCE</scope>
</reference>
<dbReference type="Gene3D" id="1.20.120.420">
    <property type="entry name" value="translation initiation factor eif-2b, domain 1"/>
    <property type="match status" value="1"/>
</dbReference>
<dbReference type="FunFam" id="1.20.120.420:FF:000003">
    <property type="entry name" value="Methylthioribose-1-phosphate isomerase"/>
    <property type="match status" value="1"/>
</dbReference>
<dbReference type="NCBIfam" id="TIGR00512">
    <property type="entry name" value="salvage_mtnA"/>
    <property type="match status" value="1"/>
</dbReference>
<dbReference type="AlphaFoldDB" id="A0A0W8FLE5"/>
<dbReference type="NCBIfam" id="NF004326">
    <property type="entry name" value="PRK05720.1"/>
    <property type="match status" value="1"/>
</dbReference>
<dbReference type="EMBL" id="LNQE01001026">
    <property type="protein sequence ID" value="KUG21738.1"/>
    <property type="molecule type" value="Genomic_DNA"/>
</dbReference>
<accession>A0A0W8FLE5</accession>
<keyword evidence="1 2" id="KW-0413">Isomerase</keyword>
<dbReference type="InterPro" id="IPR005251">
    <property type="entry name" value="IF-M1Pi"/>
</dbReference>
<dbReference type="GO" id="GO:0019509">
    <property type="term" value="P:L-methionine salvage from methylthioadenosine"/>
    <property type="evidence" value="ECO:0007669"/>
    <property type="project" value="TreeGrafter"/>
</dbReference>
<dbReference type="InterPro" id="IPR042529">
    <property type="entry name" value="IF_2B-like_C"/>
</dbReference>
<protein>
    <submittedName>
        <fullName evidence="2">Methylthioribose-1-phosphate isomerase</fullName>
        <ecNumber evidence="2">5.3.1.23</ecNumber>
    </submittedName>
</protein>
<dbReference type="FunFam" id="3.40.50.10470:FF:000006">
    <property type="entry name" value="Methylthioribose-1-phosphate isomerase"/>
    <property type="match status" value="1"/>
</dbReference>
<dbReference type="EC" id="5.3.1.23" evidence="2"/>
<dbReference type="HAMAP" id="MF_01678">
    <property type="entry name" value="Salvage_MtnA"/>
    <property type="match status" value="1"/>
</dbReference>
<sequence>MIKTIFWKNNSVVLIDQNALPLVERQVVCKSYKELIVCIKDLTVRGAPAIGVAAAMGVALGALHLPSLSPDKFHKQLLTICEEIAKSRPTARNLFWALERMKKIADLKDNGNQSNLVRALITEAKHICSEDIEINRQIGKNGSSLFTSGDNILTHCNAGALATAGYGTALGVIRAAREKGKKLHIYVDETRPVLQGARLTTWELKKEKIPFTLITDNMAGFLMQQGKIDKIIVGADRIAANGDTANKIGTYSLAVLAQMHHIPLYVAAPVSTIDISLKSGKAIPIEERKSEEVTHFKEVRSAPAGTKVYNPAFDLTPAEFITAIITEKGILTKPYSISIARMHKGEKRS</sequence>
<dbReference type="InterPro" id="IPR000649">
    <property type="entry name" value="IF-2B-related"/>
</dbReference>